<evidence type="ECO:0000313" key="3">
    <source>
        <dbReference type="EMBL" id="MFC1410357.1"/>
    </source>
</evidence>
<evidence type="ECO:0000313" key="4">
    <source>
        <dbReference type="Proteomes" id="UP001592582"/>
    </source>
</evidence>
<dbReference type="Gene3D" id="3.90.320.10">
    <property type="match status" value="1"/>
</dbReference>
<dbReference type="InterPro" id="IPR011335">
    <property type="entry name" value="Restrct_endonuc-II-like"/>
</dbReference>
<dbReference type="InterPro" id="IPR019080">
    <property type="entry name" value="YqaJ_viral_recombinase"/>
</dbReference>
<name>A0ABV6V9F9_9ACTN</name>
<dbReference type="EMBL" id="JBHEZX010000005">
    <property type="protein sequence ID" value="MFC1410357.1"/>
    <property type="molecule type" value="Genomic_DNA"/>
</dbReference>
<dbReference type="InterPro" id="IPR011604">
    <property type="entry name" value="PDDEXK-like_dom_sf"/>
</dbReference>
<keyword evidence="1" id="KW-0175">Coiled coil</keyword>
<reference evidence="3 4" key="1">
    <citation type="submission" date="2024-09" db="EMBL/GenBank/DDBJ databases">
        <authorList>
            <person name="Lee S.D."/>
        </authorList>
    </citation>
    <scope>NUCLEOTIDE SEQUENCE [LARGE SCALE GENOMIC DNA]</scope>
    <source>
        <strain evidence="3 4">N1-1</strain>
    </source>
</reference>
<dbReference type="Proteomes" id="UP001592582">
    <property type="component" value="Unassembled WGS sequence"/>
</dbReference>
<accession>A0ABV6V9F9</accession>
<organism evidence="3 4">
    <name type="scientific">Streptacidiphilus alkalitolerans</name>
    <dbReference type="NCBI Taxonomy" id="3342712"/>
    <lineage>
        <taxon>Bacteria</taxon>
        <taxon>Bacillati</taxon>
        <taxon>Actinomycetota</taxon>
        <taxon>Actinomycetes</taxon>
        <taxon>Kitasatosporales</taxon>
        <taxon>Streptomycetaceae</taxon>
        <taxon>Streptacidiphilus</taxon>
    </lineage>
</organism>
<dbReference type="SUPFAM" id="SSF52980">
    <property type="entry name" value="Restriction endonuclease-like"/>
    <property type="match status" value="1"/>
</dbReference>
<dbReference type="NCBIfam" id="TIGR03033">
    <property type="entry name" value="phage_rel_nuc"/>
    <property type="match status" value="1"/>
</dbReference>
<keyword evidence="4" id="KW-1185">Reference proteome</keyword>
<comment type="caution">
    <text evidence="3">The sequence shown here is derived from an EMBL/GenBank/DDBJ whole genome shotgun (WGS) entry which is preliminary data.</text>
</comment>
<dbReference type="InterPro" id="IPR017482">
    <property type="entry name" value="Lambda-type_endonuclease"/>
</dbReference>
<protein>
    <submittedName>
        <fullName evidence="3">YqaJ viral recombinase family protein</fullName>
    </submittedName>
</protein>
<sequence>MTTATMLPSAVGDLVTPTARLVLPAGTDRSEWLAARRFGIGASDVAAILDLADFGTPRAVFLDKLGQLQDSAGDAAHWGNVMEGPIAKEWERRNRSVVEDIGLVAHAEDPVMLTTLDRRVVECPLPETRHQVCALEIKCRSAFKGGRWHDGAPDDVLAQLLWQLAVTGLDHVHYAVLVGGNDYRQGVVRAAAHQATMQDIVSGCRAWWDRHVVPGVLPPASDNAARELEMYKRLHPNGVGIVRLDDDPDVLTLLRNYETARLAEKAAEQQKDAAQVELRRLLGDAQFAYLDNQLAYAANPTDGRIRTNYERLAERWPDAYADCVSYGDPGTRFDVDKAYRLKPTKES</sequence>
<evidence type="ECO:0000256" key="1">
    <source>
        <dbReference type="SAM" id="Coils"/>
    </source>
</evidence>
<dbReference type="Pfam" id="PF09588">
    <property type="entry name" value="YqaJ"/>
    <property type="match status" value="1"/>
</dbReference>
<evidence type="ECO:0000259" key="2">
    <source>
        <dbReference type="Pfam" id="PF09588"/>
    </source>
</evidence>
<feature type="domain" description="YqaJ viral recombinase" evidence="2">
    <location>
        <begin position="31"/>
        <end position="169"/>
    </location>
</feature>
<feature type="coiled-coil region" evidence="1">
    <location>
        <begin position="257"/>
        <end position="284"/>
    </location>
</feature>
<dbReference type="RefSeq" id="WP_380507853.1">
    <property type="nucleotide sequence ID" value="NZ_JBHEZX010000005.1"/>
</dbReference>
<gene>
    <name evidence="3" type="ORF">ACEZDG_13890</name>
</gene>
<proteinExistence type="predicted"/>